<protein>
    <submittedName>
        <fullName evidence="1">IF44L-like protein</fullName>
    </submittedName>
</protein>
<feature type="non-terminal residue" evidence="1">
    <location>
        <position position="239"/>
    </location>
</feature>
<reference evidence="1" key="1">
    <citation type="submission" date="2022-11" db="EMBL/GenBank/DDBJ databases">
        <title>Centuries of genome instability and evolution in soft-shell clam transmissible cancer (bioRxiv).</title>
        <authorList>
            <person name="Hart S.F.M."/>
            <person name="Yonemitsu M.A."/>
            <person name="Giersch R.M."/>
            <person name="Beal B.F."/>
            <person name="Arriagada G."/>
            <person name="Davis B.W."/>
            <person name="Ostrander E.A."/>
            <person name="Goff S.P."/>
            <person name="Metzger M.J."/>
        </authorList>
    </citation>
    <scope>NUCLEOTIDE SEQUENCE</scope>
    <source>
        <strain evidence="1">MELC-2E11</strain>
        <tissue evidence="1">Siphon/mantle</tissue>
    </source>
</reference>
<name>A0ABY7GE91_MYAAR</name>
<dbReference type="PANTHER" id="PTHR14241">
    <property type="entry name" value="INTERFERON-INDUCED PROTEIN 44"/>
    <property type="match status" value="1"/>
</dbReference>
<evidence type="ECO:0000313" key="1">
    <source>
        <dbReference type="EMBL" id="WAR31644.1"/>
    </source>
</evidence>
<proteinExistence type="predicted"/>
<accession>A0ABY7GE91</accession>
<gene>
    <name evidence="1" type="ORF">MAR_034186</name>
</gene>
<keyword evidence="2" id="KW-1185">Reference proteome</keyword>
<dbReference type="Proteomes" id="UP001164746">
    <property type="component" value="Chromosome 17"/>
</dbReference>
<dbReference type="PANTHER" id="PTHR14241:SF32">
    <property type="entry name" value="VWFA DOMAIN-CONTAINING PROTEIN-RELATED"/>
    <property type="match status" value="1"/>
</dbReference>
<dbReference type="EMBL" id="CP111028">
    <property type="protein sequence ID" value="WAR31644.1"/>
    <property type="molecule type" value="Genomic_DNA"/>
</dbReference>
<sequence>PYNIRTKKGSDLKMLICDTRGLEENTGVGRIDVNFLVDGHVPDMYEVVLLSTPTCRVTIAWRLFVFNPEIPIDISDPEFQLKPALSQKVHCVAFTFDAASLGDIPSNILAKISDFMKICTRKQIPQAILLTKIDTVDEAVRESVQQTFYSSKVYEIVQKASKLLGLPENHVLPVKNYNREMMLDDDVNILALLALRQMAYFAEDHLENVQMTQRKLVRRLPTANSVTGQCDLESASETI</sequence>
<evidence type="ECO:0000313" key="2">
    <source>
        <dbReference type="Proteomes" id="UP001164746"/>
    </source>
</evidence>
<organism evidence="1 2">
    <name type="scientific">Mya arenaria</name>
    <name type="common">Soft-shell clam</name>
    <dbReference type="NCBI Taxonomy" id="6604"/>
    <lineage>
        <taxon>Eukaryota</taxon>
        <taxon>Metazoa</taxon>
        <taxon>Spiralia</taxon>
        <taxon>Lophotrochozoa</taxon>
        <taxon>Mollusca</taxon>
        <taxon>Bivalvia</taxon>
        <taxon>Autobranchia</taxon>
        <taxon>Heteroconchia</taxon>
        <taxon>Euheterodonta</taxon>
        <taxon>Imparidentia</taxon>
        <taxon>Neoheterodontei</taxon>
        <taxon>Myida</taxon>
        <taxon>Myoidea</taxon>
        <taxon>Myidae</taxon>
        <taxon>Mya</taxon>
    </lineage>
</organism>